<dbReference type="GeneID" id="33557021"/>
<dbReference type="Pfam" id="PF00331">
    <property type="entry name" value="Glyco_hydro_10"/>
    <property type="match status" value="1"/>
</dbReference>
<dbReference type="InterPro" id="IPR001000">
    <property type="entry name" value="GH10_dom"/>
</dbReference>
<evidence type="ECO:0000313" key="12">
    <source>
        <dbReference type="EMBL" id="ORX38166.1"/>
    </source>
</evidence>
<dbReference type="InterPro" id="IPR044846">
    <property type="entry name" value="GH10"/>
</dbReference>
<dbReference type="PRINTS" id="PR00134">
    <property type="entry name" value="GLHYDRLASE10"/>
</dbReference>
<reference evidence="12 13" key="1">
    <citation type="submission" date="2017-03" db="EMBL/GenBank/DDBJ databases">
        <title>Widespread Adenine N6-methylation of Active Genes in Fungi.</title>
        <authorList>
            <consortium name="DOE Joint Genome Institute"/>
            <person name="Mondo S.J."/>
            <person name="Dannebaum R.O."/>
            <person name="Kuo R.C."/>
            <person name="Louie K.B."/>
            <person name="Bewick A.J."/>
            <person name="Labutti K."/>
            <person name="Haridas S."/>
            <person name="Kuo A."/>
            <person name="Salamov A."/>
            <person name="Ahrendt S.R."/>
            <person name="Lau R."/>
            <person name="Bowen B.P."/>
            <person name="Lipzen A."/>
            <person name="Sullivan W."/>
            <person name="Andreopoulos W.B."/>
            <person name="Clum A."/>
            <person name="Lindquist E."/>
            <person name="Daum C."/>
            <person name="Northen T.R."/>
            <person name="Ramamoorthy G."/>
            <person name="Schmitz R.J."/>
            <person name="Gryganskyi A."/>
            <person name="Culley D."/>
            <person name="Magnuson J."/>
            <person name="James T.Y."/>
            <person name="O'Malley M.A."/>
            <person name="Stajich J.E."/>
            <person name="Spatafora J.W."/>
            <person name="Visel A."/>
            <person name="Grigoriev I.V."/>
        </authorList>
    </citation>
    <scope>NUCLEOTIDE SEQUENCE [LARGE SCALE GENOMIC DNA]</scope>
    <source>
        <strain evidence="12 13">NRRL Y-17943</strain>
    </source>
</reference>
<keyword evidence="3 12" id="KW-0858">Xylan degradation</keyword>
<dbReference type="SMART" id="SM00633">
    <property type="entry name" value="Glyco_10"/>
    <property type="match status" value="1"/>
</dbReference>
<evidence type="ECO:0000256" key="1">
    <source>
        <dbReference type="ARBA" id="ARBA00000681"/>
    </source>
</evidence>
<dbReference type="InParanoid" id="A0A1Y1UL10"/>
<keyword evidence="5 10" id="KW-0378">Hydrolase</keyword>
<evidence type="ECO:0000256" key="3">
    <source>
        <dbReference type="ARBA" id="ARBA00022651"/>
    </source>
</evidence>
<dbReference type="PANTHER" id="PTHR31490:SF88">
    <property type="entry name" value="BETA-XYLANASE"/>
    <property type="match status" value="1"/>
</dbReference>
<dbReference type="Gene3D" id="3.20.20.80">
    <property type="entry name" value="Glycosidases"/>
    <property type="match status" value="1"/>
</dbReference>
<dbReference type="EC" id="3.2.1.8" evidence="10"/>
<comment type="similarity">
    <text evidence="2 10">Belongs to the glycosyl hydrolase 10 (cellulase F) family.</text>
</comment>
<keyword evidence="13" id="KW-1185">Reference proteome</keyword>
<evidence type="ECO:0000256" key="4">
    <source>
        <dbReference type="ARBA" id="ARBA00022729"/>
    </source>
</evidence>
<dbReference type="PROSITE" id="PS00591">
    <property type="entry name" value="GH10_1"/>
    <property type="match status" value="1"/>
</dbReference>
<feature type="domain" description="GH10" evidence="11">
    <location>
        <begin position="26"/>
        <end position="344"/>
    </location>
</feature>
<dbReference type="GO" id="GO:0045493">
    <property type="term" value="P:xylan catabolic process"/>
    <property type="evidence" value="ECO:0007669"/>
    <property type="project" value="UniProtKB-KW"/>
</dbReference>
<accession>A0A1Y1UL10</accession>
<dbReference type="GO" id="GO:0031176">
    <property type="term" value="F:endo-1,4-beta-xylanase activity"/>
    <property type="evidence" value="ECO:0007669"/>
    <property type="project" value="UniProtKB-EC"/>
</dbReference>
<evidence type="ECO:0000256" key="10">
    <source>
        <dbReference type="RuleBase" id="RU361174"/>
    </source>
</evidence>
<evidence type="ECO:0000256" key="5">
    <source>
        <dbReference type="ARBA" id="ARBA00022801"/>
    </source>
</evidence>
<comment type="caution">
    <text evidence="12">The sequence shown here is derived from an EMBL/GenBank/DDBJ whole genome shotgun (WGS) entry which is preliminary data.</text>
</comment>
<evidence type="ECO:0000256" key="6">
    <source>
        <dbReference type="ARBA" id="ARBA00023277"/>
    </source>
</evidence>
<sequence>MLFLLALLAPLVSAAPTKRWECASTNNSQCSLASLAERSGKLYFGTAYQSFYMAAEGFTPVLDSEFDQYTPENEMKWSVIQPEPNVFNWTGSDLIIAHAKKTGSIVRGHNFCWDSQTPGYVTNITDPDELKSVLKSHIDAVLGRYGNDLYAFDVINEPLNDNGTFKSNVWYNVLGEDYLGIALDYAHAAAPNLNLYINDYNIESVNNKSQAMAKVAQGLLAAGKPLNGIGFESHFIGGETPDDIAESMKQFTDLGLDVAITELDVRVPVNNMGIANSTWLEIQAKDYAQVVSVCLNNTKCPGVTVWGFADYFSWIPGVFAGYGAADLYGFTYQPKPAFYAVQDTL</sequence>
<dbReference type="EMBL" id="NBSH01000004">
    <property type="protein sequence ID" value="ORX38166.1"/>
    <property type="molecule type" value="Genomic_DNA"/>
</dbReference>
<keyword evidence="7 10" id="KW-0326">Glycosidase</keyword>
<dbReference type="PROSITE" id="PS51760">
    <property type="entry name" value="GH10_2"/>
    <property type="match status" value="1"/>
</dbReference>
<proteinExistence type="inferred from homology"/>
<protein>
    <recommendedName>
        <fullName evidence="10">Beta-xylanase</fullName>
        <ecNumber evidence="10">3.2.1.8</ecNumber>
    </recommendedName>
</protein>
<dbReference type="PANTHER" id="PTHR31490">
    <property type="entry name" value="GLYCOSYL HYDROLASE"/>
    <property type="match status" value="1"/>
</dbReference>
<keyword evidence="8 10" id="KW-0624">Polysaccharide degradation</keyword>
<dbReference type="OrthoDB" id="3055998at2759"/>
<keyword evidence="4" id="KW-0732">Signal</keyword>
<evidence type="ECO:0000256" key="8">
    <source>
        <dbReference type="ARBA" id="ARBA00023326"/>
    </source>
</evidence>
<evidence type="ECO:0000256" key="2">
    <source>
        <dbReference type="ARBA" id="ARBA00007495"/>
    </source>
</evidence>
<comment type="catalytic activity">
    <reaction evidence="1 10">
        <text>Endohydrolysis of (1-&gt;4)-beta-D-xylosidic linkages in xylans.</text>
        <dbReference type="EC" id="3.2.1.8"/>
    </reaction>
</comment>
<evidence type="ECO:0000313" key="13">
    <source>
        <dbReference type="Proteomes" id="UP000193218"/>
    </source>
</evidence>
<evidence type="ECO:0000256" key="7">
    <source>
        <dbReference type="ARBA" id="ARBA00023295"/>
    </source>
</evidence>
<gene>
    <name evidence="12" type="ORF">BD324DRAFT_619831</name>
</gene>
<keyword evidence="6 10" id="KW-0119">Carbohydrate metabolism</keyword>
<feature type="active site" description="Nucleophile" evidence="9">
    <location>
        <position position="262"/>
    </location>
</feature>
<name>A0A1Y1UL10_9TREE</name>
<dbReference type="STRING" id="4999.A0A1Y1UL10"/>
<organism evidence="12 13">
    <name type="scientific">Kockovaella imperatae</name>
    <dbReference type="NCBI Taxonomy" id="4999"/>
    <lineage>
        <taxon>Eukaryota</taxon>
        <taxon>Fungi</taxon>
        <taxon>Dikarya</taxon>
        <taxon>Basidiomycota</taxon>
        <taxon>Agaricomycotina</taxon>
        <taxon>Tremellomycetes</taxon>
        <taxon>Tremellales</taxon>
        <taxon>Cuniculitremaceae</taxon>
        <taxon>Kockovaella</taxon>
    </lineage>
</organism>
<dbReference type="InterPro" id="IPR017853">
    <property type="entry name" value="GH"/>
</dbReference>
<dbReference type="Proteomes" id="UP000193218">
    <property type="component" value="Unassembled WGS sequence"/>
</dbReference>
<dbReference type="AlphaFoldDB" id="A0A1Y1UL10"/>
<dbReference type="InterPro" id="IPR031158">
    <property type="entry name" value="GH10_AS"/>
</dbReference>
<evidence type="ECO:0000259" key="11">
    <source>
        <dbReference type="PROSITE" id="PS51760"/>
    </source>
</evidence>
<evidence type="ECO:0000256" key="9">
    <source>
        <dbReference type="PROSITE-ProRule" id="PRU10061"/>
    </source>
</evidence>
<dbReference type="SUPFAM" id="SSF51445">
    <property type="entry name" value="(Trans)glycosidases"/>
    <property type="match status" value="1"/>
</dbReference>
<dbReference type="RefSeq" id="XP_021872088.1">
    <property type="nucleotide sequence ID" value="XM_022015213.1"/>
</dbReference>